<protein>
    <submittedName>
        <fullName evidence="4">T7SS effector LXG polymorphic toxin</fullName>
    </submittedName>
</protein>
<dbReference type="Pfam" id="PF04740">
    <property type="entry name" value="LXG"/>
    <property type="match status" value="1"/>
</dbReference>
<evidence type="ECO:0000259" key="3">
    <source>
        <dbReference type="PROSITE" id="PS51756"/>
    </source>
</evidence>
<dbReference type="Proteomes" id="UP001223084">
    <property type="component" value="Unassembled WGS sequence"/>
</dbReference>
<organism evidence="4 5">
    <name type="scientific">Heyndrickxia coagulans</name>
    <name type="common">Weizmannia coagulans</name>
    <dbReference type="NCBI Taxonomy" id="1398"/>
    <lineage>
        <taxon>Bacteria</taxon>
        <taxon>Bacillati</taxon>
        <taxon>Bacillota</taxon>
        <taxon>Bacilli</taxon>
        <taxon>Bacillales</taxon>
        <taxon>Bacillaceae</taxon>
        <taxon>Heyndrickxia</taxon>
    </lineage>
</organism>
<reference evidence="4" key="1">
    <citation type="submission" date="2023-06" db="EMBL/GenBank/DDBJ databases">
        <title>Probiogenomic evaluation and L lactic producing Weizmannia coaggulans BKMTCR2-2 from tree bark.</title>
        <authorList>
            <person name="Mahittikon J."/>
            <person name="Tanasupawat S."/>
        </authorList>
    </citation>
    <scope>NUCLEOTIDE SEQUENCE</scope>
    <source>
        <strain evidence="4">BKMTCR2-2</strain>
    </source>
</reference>
<dbReference type="InterPro" id="IPR006829">
    <property type="entry name" value="LXG_dom"/>
</dbReference>
<accession>A0AAW7CMB1</accession>
<keyword evidence="2" id="KW-0175">Coiled coil</keyword>
<proteinExistence type="inferred from homology"/>
<evidence type="ECO:0000256" key="1">
    <source>
        <dbReference type="ARBA" id="ARBA00034117"/>
    </source>
</evidence>
<dbReference type="AlphaFoldDB" id="A0AAW7CMB1"/>
<dbReference type="PROSITE" id="PS51756">
    <property type="entry name" value="LXG"/>
    <property type="match status" value="1"/>
</dbReference>
<dbReference type="EMBL" id="JASUZX010000002">
    <property type="protein sequence ID" value="MDL5041994.1"/>
    <property type="molecule type" value="Genomic_DNA"/>
</dbReference>
<gene>
    <name evidence="4" type="ORF">QN341_13350</name>
</gene>
<sequence length="119" mass="13686">MKILDVQLFEQVVTDTQSALKEKSDQIADLQQAIDAFVNMEDAFKGKAGNAMRGYFRDFHQPFLLYLQSFLSEYNEQLNKVLKDLSAFEPDPNGYIQEAFIQDGVISALKFGEHRWLFA</sequence>
<name>A0AAW7CMB1_HEYCO</name>
<evidence type="ECO:0000256" key="2">
    <source>
        <dbReference type="SAM" id="Coils"/>
    </source>
</evidence>
<feature type="domain" description="LXG" evidence="3">
    <location>
        <begin position="1"/>
        <end position="119"/>
    </location>
</feature>
<comment type="caution">
    <text evidence="4">The sequence shown here is derived from an EMBL/GenBank/DDBJ whole genome shotgun (WGS) entry which is preliminary data.</text>
</comment>
<evidence type="ECO:0000313" key="4">
    <source>
        <dbReference type="EMBL" id="MDL5041994.1"/>
    </source>
</evidence>
<comment type="similarity">
    <text evidence="1">In the N-terminal section; belongs to the LXG family.</text>
</comment>
<feature type="coiled-coil region" evidence="2">
    <location>
        <begin position="13"/>
        <end position="40"/>
    </location>
</feature>
<evidence type="ECO:0000313" key="5">
    <source>
        <dbReference type="Proteomes" id="UP001223084"/>
    </source>
</evidence>
<dbReference type="RefSeq" id="WP_061565514.1">
    <property type="nucleotide sequence ID" value="NZ_JASUZX010000002.1"/>
</dbReference>